<dbReference type="InterPro" id="IPR023057">
    <property type="entry name" value="GlnE"/>
</dbReference>
<dbReference type="InterPro" id="IPR018060">
    <property type="entry name" value="HTH_AraC"/>
</dbReference>
<evidence type="ECO:0000313" key="11">
    <source>
        <dbReference type="Proteomes" id="UP000046373"/>
    </source>
</evidence>
<comment type="similarity">
    <text evidence="7">Belongs to the GlnE family.</text>
</comment>
<dbReference type="GO" id="GO:0043565">
    <property type="term" value="F:sequence-specific DNA binding"/>
    <property type="evidence" value="ECO:0007669"/>
    <property type="project" value="InterPro"/>
</dbReference>
<keyword evidence="4 7" id="KW-0067">ATP-binding</keyword>
<evidence type="ECO:0000256" key="6">
    <source>
        <dbReference type="ARBA" id="ARBA00023268"/>
    </source>
</evidence>
<dbReference type="InterPro" id="IPR043519">
    <property type="entry name" value="NT_sf"/>
</dbReference>
<dbReference type="HAMAP" id="MF_00802">
    <property type="entry name" value="GlnE"/>
    <property type="match status" value="1"/>
</dbReference>
<comment type="cofactor">
    <cofactor evidence="7">
        <name>Mg(2+)</name>
        <dbReference type="ChEBI" id="CHEBI:18420"/>
    </cofactor>
</comment>
<feature type="region of interest" description="Adenylyl removase" evidence="7">
    <location>
        <begin position="1"/>
        <end position="468"/>
    </location>
</feature>
<reference evidence="10 11" key="1">
    <citation type="submission" date="2014-08" db="EMBL/GenBank/DDBJ databases">
        <authorList>
            <person name="Moulin Lionel"/>
        </authorList>
    </citation>
    <scope>NUCLEOTIDE SEQUENCE [LARGE SCALE GENOMIC DNA]</scope>
</reference>
<dbReference type="GO" id="GO:0005524">
    <property type="term" value="F:ATP binding"/>
    <property type="evidence" value="ECO:0007669"/>
    <property type="project" value="UniProtKB-UniRule"/>
</dbReference>
<comment type="catalytic activity">
    <reaction evidence="7">
        <text>[glutamine synthetase]-O(4)-(5'-adenylyl)-L-tyrosine + phosphate = [glutamine synthetase]-L-tyrosine + ADP</text>
        <dbReference type="Rhea" id="RHEA:43716"/>
        <dbReference type="Rhea" id="RHEA-COMP:10660"/>
        <dbReference type="Rhea" id="RHEA-COMP:10661"/>
        <dbReference type="ChEBI" id="CHEBI:43474"/>
        <dbReference type="ChEBI" id="CHEBI:46858"/>
        <dbReference type="ChEBI" id="CHEBI:83624"/>
        <dbReference type="ChEBI" id="CHEBI:456216"/>
        <dbReference type="EC" id="2.7.7.89"/>
    </reaction>
</comment>
<evidence type="ECO:0000256" key="5">
    <source>
        <dbReference type="ARBA" id="ARBA00022842"/>
    </source>
</evidence>
<dbReference type="Gene3D" id="1.20.120.1510">
    <property type="match status" value="1"/>
</dbReference>
<feature type="domain" description="HTH araC/xylS-type" evidence="9">
    <location>
        <begin position="402"/>
        <end position="465"/>
    </location>
</feature>
<dbReference type="EC" id="2.7.7.89" evidence="7"/>
<dbReference type="GO" id="GO:0003700">
    <property type="term" value="F:DNA-binding transcription factor activity"/>
    <property type="evidence" value="ECO:0007669"/>
    <property type="project" value="InterPro"/>
</dbReference>
<evidence type="ECO:0000256" key="7">
    <source>
        <dbReference type="HAMAP-Rule" id="MF_00802"/>
    </source>
</evidence>
<dbReference type="EMBL" id="CCNB01000045">
    <property type="protein sequence ID" value="CDX46363.1"/>
    <property type="molecule type" value="Genomic_DNA"/>
</dbReference>
<dbReference type="InterPro" id="IPR013546">
    <property type="entry name" value="PII_UdlTrfase/GS_AdlTrfase"/>
</dbReference>
<dbReference type="Gene3D" id="3.30.460.10">
    <property type="entry name" value="Beta Polymerase, domain 2"/>
    <property type="match status" value="2"/>
</dbReference>
<dbReference type="InterPro" id="IPR005190">
    <property type="entry name" value="GlnE_rpt_dom"/>
</dbReference>
<dbReference type="PROSITE" id="PS01124">
    <property type="entry name" value="HTH_ARAC_FAMILY_2"/>
    <property type="match status" value="1"/>
</dbReference>
<organism evidence="10 11">
    <name type="scientific">Mesorhizobium plurifarium</name>
    <dbReference type="NCBI Taxonomy" id="69974"/>
    <lineage>
        <taxon>Bacteria</taxon>
        <taxon>Pseudomonadati</taxon>
        <taxon>Pseudomonadota</taxon>
        <taxon>Alphaproteobacteria</taxon>
        <taxon>Hyphomicrobiales</taxon>
        <taxon>Phyllobacteriaceae</taxon>
        <taxon>Mesorhizobium</taxon>
    </lineage>
</organism>
<dbReference type="GO" id="GO:0000287">
    <property type="term" value="F:magnesium ion binding"/>
    <property type="evidence" value="ECO:0007669"/>
    <property type="project" value="UniProtKB-UniRule"/>
</dbReference>
<feature type="region of interest" description="Adenylyl transferase" evidence="7">
    <location>
        <begin position="473"/>
        <end position="1017"/>
    </location>
</feature>
<keyword evidence="6 7" id="KW-0511">Multifunctional enzyme</keyword>
<keyword evidence="2 7" id="KW-0548">Nucleotidyltransferase</keyword>
<evidence type="ECO:0000256" key="8">
    <source>
        <dbReference type="SAM" id="MobiDB-lite"/>
    </source>
</evidence>
<evidence type="ECO:0000256" key="3">
    <source>
        <dbReference type="ARBA" id="ARBA00022741"/>
    </source>
</evidence>
<dbReference type="Gene3D" id="1.20.120.330">
    <property type="entry name" value="Nucleotidyltransferases domain 2"/>
    <property type="match status" value="2"/>
</dbReference>
<keyword evidence="10" id="KW-0436">Ligase</keyword>
<dbReference type="GO" id="GO:0005829">
    <property type="term" value="C:cytosol"/>
    <property type="evidence" value="ECO:0007669"/>
    <property type="project" value="TreeGrafter"/>
</dbReference>
<dbReference type="GO" id="GO:0008882">
    <property type="term" value="F:[glutamate-ammonia-ligase] adenylyltransferase activity"/>
    <property type="evidence" value="ECO:0007669"/>
    <property type="project" value="UniProtKB-UniRule"/>
</dbReference>
<dbReference type="NCBIfam" id="NF008292">
    <property type="entry name" value="PRK11072.1"/>
    <property type="match status" value="1"/>
</dbReference>
<name>A0A090FXR3_MESPL</name>
<dbReference type="SUPFAM" id="SSF81593">
    <property type="entry name" value="Nucleotidyltransferase substrate binding subunit/domain"/>
    <property type="match status" value="2"/>
</dbReference>
<feature type="region of interest" description="Disordered" evidence="8">
    <location>
        <begin position="985"/>
        <end position="1017"/>
    </location>
</feature>
<dbReference type="PANTHER" id="PTHR30621:SF0">
    <property type="entry name" value="BIFUNCTIONAL GLUTAMINE SYNTHETASE ADENYLYLTRANSFERASE_ADENYLYL-REMOVING ENZYME"/>
    <property type="match status" value="1"/>
</dbReference>
<keyword evidence="1 7" id="KW-0808">Transferase</keyword>
<evidence type="ECO:0000256" key="4">
    <source>
        <dbReference type="ARBA" id="ARBA00022840"/>
    </source>
</evidence>
<dbReference type="GO" id="GO:0047388">
    <property type="term" value="F:[glutamine synthetase]-adenylyl-L-tyrosine phosphorylase activity"/>
    <property type="evidence" value="ECO:0007669"/>
    <property type="project" value="UniProtKB-EC"/>
</dbReference>
<dbReference type="Pfam" id="PF03710">
    <property type="entry name" value="GlnE"/>
    <property type="match status" value="2"/>
</dbReference>
<protein>
    <recommendedName>
        <fullName evidence="7">Bifunctional glutamine synthetase adenylyltransferase/adenylyl-removing enzyme</fullName>
    </recommendedName>
    <alternativeName>
        <fullName evidence="7">ATP:glutamine synthetase adenylyltransferase</fullName>
    </alternativeName>
    <alternativeName>
        <fullName evidence="7">ATase</fullName>
    </alternativeName>
    <domain>
        <recommendedName>
            <fullName evidence="7">Glutamine synthetase adenylyl-L-tyrosine phosphorylase</fullName>
            <ecNumber evidence="7">2.7.7.89</ecNumber>
        </recommendedName>
        <alternativeName>
            <fullName evidence="7">Adenylyl removase</fullName>
            <shortName evidence="7">AR</shortName>
            <shortName evidence="7">AT-N</shortName>
        </alternativeName>
    </domain>
    <domain>
        <recommendedName>
            <fullName evidence="7">Glutamine synthetase adenylyl transferase</fullName>
            <ecNumber evidence="7">2.7.7.42</ecNumber>
        </recommendedName>
        <alternativeName>
            <fullName evidence="7">Adenylyl transferase</fullName>
            <shortName evidence="7">AT</shortName>
            <shortName evidence="7">AT-C</shortName>
        </alternativeName>
    </domain>
</protein>
<evidence type="ECO:0000259" key="9">
    <source>
        <dbReference type="PROSITE" id="PS01124"/>
    </source>
</evidence>
<dbReference type="GO" id="GO:0000820">
    <property type="term" value="P:regulation of glutamine family amino acid metabolic process"/>
    <property type="evidence" value="ECO:0007669"/>
    <property type="project" value="UniProtKB-UniRule"/>
</dbReference>
<keyword evidence="5 7" id="KW-0460">Magnesium</keyword>
<sequence length="1017" mass="111819">MAKKKIESEFRLSPTLALRPLDAEHARRELSEIADAAEEEGLSRLAAFLAREGPLQHLLAAVFDLSPFLRDVARRRPAILDTLFDQTIEARLDAIGEAIGGAARAEDASESSLMMALRQWKTEAHFLIALADLSGEAETSATVRRLSDLADGCACAAVDFLLLDANRQGKLKLPHPAEPARDSGWILLGMGKLGAHELNFSSDIDLVVFFDPEAPAVVDPLDATELFSRLTRRLVRILQDRTEHGYVFRTDLRLRPDPGSTPLAIPVEAALRYYEARGQNWERAAMIKARPVAGDLAAGAAFLKELQPYVWRKYMDYAAIADVHSIKRQIHAHKGHGEIAVKGHNVKLGRGGIREIEFFVQTQQLIAGGRFPELRGRETVPMLAALAARGWITTDARDALTRQYWFLRRVEHAVQMVADEQTHILPEEDEELKRIALMLGFAGEAEFTQAFRASLQQVERHYAALFETAPELSAGVGNLVFTGDVDDPDTLQTLHGLGFQRPSDICRVIRGWHFGRYRVTQSAEARERLTELTPALLKAFGQTRRADEALMRFDEFLAGLPAGIQLFSLLQSNPALLKLMATIMGAAPRLAAIITRRPHVFDGLLDPALLTELPDRAYLSARLAAFIEGDRAYEDVLDRLRIFASEQKFLIGVRLLAGSIDPARAGRAFSDLADLTIEAALQAVIAEFAQRHGEIAGGRVALLGMGKLGSRELTAGSDVDLILLYDHDADAEDSNGEKPLAPSHYYARMTQRLIAAVSAPTAEGVLYELDLRLRPSGNKGPVATHIDAFKKYQRQDAWTWEHMALARARAIGGDAELCAELETEVAAVLAQPRDAAKVKAEASEMRALIEKEKPPRDLWDIKLIPGGLIDLEFIAQVATITGNVEPGRRLTATADILGRLAPGFAGGDIREELGEAYRLYLALTQMIRLCLTGEFQRDDVPPGLSDLLLAVTDLPDFAVLEAHLKETSRKVRRDFDRLLRAGAAKREPGYSSVEPGGACAAHAPAESDRANGIEARR</sequence>
<keyword evidence="3 7" id="KW-0547">Nucleotide-binding</keyword>
<dbReference type="NCBIfam" id="NF010706">
    <property type="entry name" value="PRK14108.1"/>
    <property type="match status" value="1"/>
</dbReference>
<dbReference type="Pfam" id="PF08335">
    <property type="entry name" value="GlnD_UR_UTase"/>
    <property type="match status" value="1"/>
</dbReference>
<dbReference type="GO" id="GO:0016874">
    <property type="term" value="F:ligase activity"/>
    <property type="evidence" value="ECO:0007669"/>
    <property type="project" value="UniProtKB-KW"/>
</dbReference>
<accession>A0A090FXR3</accession>
<dbReference type="Proteomes" id="UP000046373">
    <property type="component" value="Unassembled WGS sequence"/>
</dbReference>
<dbReference type="AlphaFoldDB" id="A0A090FXR3"/>
<gene>
    <name evidence="7 10" type="primary">glnE</name>
    <name evidence="10" type="ORF">MPLDJ20_80340</name>
</gene>
<evidence type="ECO:0000256" key="1">
    <source>
        <dbReference type="ARBA" id="ARBA00022679"/>
    </source>
</evidence>
<evidence type="ECO:0000256" key="2">
    <source>
        <dbReference type="ARBA" id="ARBA00022695"/>
    </source>
</evidence>
<comment type="function">
    <text evidence="7">Involved in the regulation of glutamine synthetase GlnA, a key enzyme in the process to assimilate ammonia. When cellular nitrogen levels are high, the C-terminal adenylyl transferase (AT) inactivates GlnA by covalent transfer of an adenylyl group from ATP to specific tyrosine residue of GlnA, thus reducing its activity. Conversely, when nitrogen levels are low, the N-terminal adenylyl removase (AR) activates GlnA by removing the adenylyl group by phosphorolysis, increasing its activity. The regulatory region of GlnE binds the signal transduction protein PII (GlnB) which indicates the nitrogen status of the cell.</text>
</comment>
<dbReference type="CDD" id="cd05401">
    <property type="entry name" value="NT_GlnE_GlnD_like"/>
    <property type="match status" value="2"/>
</dbReference>
<proteinExistence type="inferred from homology"/>
<dbReference type="SUPFAM" id="SSF81301">
    <property type="entry name" value="Nucleotidyltransferase"/>
    <property type="match status" value="2"/>
</dbReference>
<feature type="compositionally biased region" description="Basic and acidic residues" evidence="8">
    <location>
        <begin position="1005"/>
        <end position="1017"/>
    </location>
</feature>
<evidence type="ECO:0000313" key="10">
    <source>
        <dbReference type="EMBL" id="CDX46363.1"/>
    </source>
</evidence>
<dbReference type="PANTHER" id="PTHR30621">
    <property type="entry name" value="GLUTAMINE SYNTHETASE ADENYLYLTRANSFERASE"/>
    <property type="match status" value="1"/>
</dbReference>
<comment type="catalytic activity">
    <reaction evidence="7">
        <text>[glutamine synthetase]-L-tyrosine + ATP = [glutamine synthetase]-O(4)-(5'-adenylyl)-L-tyrosine + diphosphate</text>
        <dbReference type="Rhea" id="RHEA:18589"/>
        <dbReference type="Rhea" id="RHEA-COMP:10660"/>
        <dbReference type="Rhea" id="RHEA-COMP:10661"/>
        <dbReference type="ChEBI" id="CHEBI:30616"/>
        <dbReference type="ChEBI" id="CHEBI:33019"/>
        <dbReference type="ChEBI" id="CHEBI:46858"/>
        <dbReference type="ChEBI" id="CHEBI:83624"/>
        <dbReference type="EC" id="2.7.7.42"/>
    </reaction>
</comment>
<dbReference type="EC" id="2.7.7.42" evidence="7"/>